<dbReference type="SUPFAM" id="SSF53474">
    <property type="entry name" value="alpha/beta-Hydrolases"/>
    <property type="match status" value="1"/>
</dbReference>
<feature type="domain" description="Serine aminopeptidase S33" evidence="1">
    <location>
        <begin position="81"/>
        <end position="212"/>
    </location>
</feature>
<dbReference type="PANTHER" id="PTHR43358:SF5">
    <property type="entry name" value="EXPORTED PROTEIN"/>
    <property type="match status" value="1"/>
</dbReference>
<accession>A0A370GBP9</accession>
<evidence type="ECO:0000259" key="1">
    <source>
        <dbReference type="Pfam" id="PF12146"/>
    </source>
</evidence>
<dbReference type="Gene3D" id="3.40.50.1820">
    <property type="entry name" value="alpha/beta hydrolase"/>
    <property type="match status" value="1"/>
</dbReference>
<dbReference type="RefSeq" id="WP_114746232.1">
    <property type="nucleotide sequence ID" value="NZ_QQAY01000009.1"/>
</dbReference>
<dbReference type="InterPro" id="IPR022742">
    <property type="entry name" value="Hydrolase_4"/>
</dbReference>
<comment type="caution">
    <text evidence="2">The sequence shown here is derived from an EMBL/GenBank/DDBJ whole genome shotgun (WGS) entry which is preliminary data.</text>
</comment>
<dbReference type="InterPro" id="IPR052920">
    <property type="entry name" value="DNA-binding_regulatory"/>
</dbReference>
<dbReference type="Pfam" id="PF12146">
    <property type="entry name" value="Hydrolase_4"/>
    <property type="match status" value="1"/>
</dbReference>
<dbReference type="OrthoDB" id="9776685at2"/>
<dbReference type="EMBL" id="QQAY01000009">
    <property type="protein sequence ID" value="RDI41252.1"/>
    <property type="molecule type" value="Genomic_DNA"/>
</dbReference>
<dbReference type="InterPro" id="IPR029058">
    <property type="entry name" value="AB_hydrolase_fold"/>
</dbReference>
<evidence type="ECO:0000313" key="2">
    <source>
        <dbReference type="EMBL" id="RDI41252.1"/>
    </source>
</evidence>
<organism evidence="2 3">
    <name type="scientific">Falsibacillus pallidus</name>
    <dbReference type="NCBI Taxonomy" id="493781"/>
    <lineage>
        <taxon>Bacteria</taxon>
        <taxon>Bacillati</taxon>
        <taxon>Bacillota</taxon>
        <taxon>Bacilli</taxon>
        <taxon>Bacillales</taxon>
        <taxon>Bacillaceae</taxon>
        <taxon>Falsibacillus</taxon>
    </lineage>
</organism>
<dbReference type="PANTHER" id="PTHR43358">
    <property type="entry name" value="ALPHA/BETA-HYDROLASE"/>
    <property type="match status" value="1"/>
</dbReference>
<proteinExistence type="predicted"/>
<protein>
    <recommendedName>
        <fullName evidence="1">Serine aminopeptidase S33 domain-containing protein</fullName>
    </recommendedName>
</protein>
<reference evidence="2 3" key="1">
    <citation type="submission" date="2018-07" db="EMBL/GenBank/DDBJ databases">
        <title>Genomic Encyclopedia of Type Strains, Phase IV (KMG-IV): sequencing the most valuable type-strain genomes for metagenomic binning, comparative biology and taxonomic classification.</title>
        <authorList>
            <person name="Goeker M."/>
        </authorList>
    </citation>
    <scope>NUCLEOTIDE SEQUENCE [LARGE SCALE GENOMIC DNA]</scope>
    <source>
        <strain evidence="2 3">DSM 25281</strain>
    </source>
</reference>
<name>A0A370GBP9_9BACI</name>
<keyword evidence="3" id="KW-1185">Reference proteome</keyword>
<gene>
    <name evidence="2" type="ORF">DFR59_10998</name>
</gene>
<evidence type="ECO:0000313" key="3">
    <source>
        <dbReference type="Proteomes" id="UP000255326"/>
    </source>
</evidence>
<dbReference type="AlphaFoldDB" id="A0A370GBP9"/>
<sequence length="310" mass="35658">MKKKWLGAIGSAALAASGLGVYLSNRLMYYRKKEEQFILDREVSAKRIDLKRYEELPKEEVWIHSSYGYPLKTVFIKPFPESKKFMIFAHGISESKTNSIKYMNLFLKFGFNAVLYDHRRHGESGGETSSYGHYEKHDLKNVVDELLIREGENTFFGIHGESMGAVTTLLYAGTLEDRADFYVADCPFSEFSAQVAHQLKRVLKIPGEWLMPLADVFLKLRDRYSFKDVSPLQAIQHIEKPILFIHSLGDDFILPEMSKDLFDHKKGPKRIYLAEKGAHAQSLNENPEDYERAVSGFLADFFPGREWPNL</sequence>
<dbReference type="Proteomes" id="UP000255326">
    <property type="component" value="Unassembled WGS sequence"/>
</dbReference>